<dbReference type="Proteomes" id="UP000228934">
    <property type="component" value="Unassembled WGS sequence"/>
</dbReference>
<protein>
    <submittedName>
        <fullName evidence="1">Uncharacterized protein</fullName>
    </submittedName>
</protein>
<dbReference type="OrthoDB" id="10266706at2759"/>
<keyword evidence="2" id="KW-1185">Reference proteome</keyword>
<proteinExistence type="predicted"/>
<organism evidence="1 2">
    <name type="scientific">Aquarana catesbeiana</name>
    <name type="common">American bullfrog</name>
    <name type="synonym">Rana catesbeiana</name>
    <dbReference type="NCBI Taxonomy" id="8400"/>
    <lineage>
        <taxon>Eukaryota</taxon>
        <taxon>Metazoa</taxon>
        <taxon>Chordata</taxon>
        <taxon>Craniata</taxon>
        <taxon>Vertebrata</taxon>
        <taxon>Euteleostomi</taxon>
        <taxon>Amphibia</taxon>
        <taxon>Batrachia</taxon>
        <taxon>Anura</taxon>
        <taxon>Neobatrachia</taxon>
        <taxon>Ranoidea</taxon>
        <taxon>Ranidae</taxon>
        <taxon>Aquarana</taxon>
    </lineage>
</organism>
<dbReference type="EMBL" id="KV924335">
    <property type="protein sequence ID" value="PIO38267.1"/>
    <property type="molecule type" value="Genomic_DNA"/>
</dbReference>
<gene>
    <name evidence="1" type="ORF">AB205_0110060</name>
</gene>
<sequence>MIHLFPPPRVTLVKTSHENSPSLLIVFTVIAGSENPKFWVVSSTGIKGKSGMTSSGNNTGSPHFGRTFLSPPVLAMGQKVKGNLPNGTQMAKIKLTGSFLLVVFDHLCAINKKTIFFTFCYKTYPIKKKNWKKI</sequence>
<dbReference type="AlphaFoldDB" id="A0A2G9SDR2"/>
<name>A0A2G9SDR2_AQUCT</name>
<evidence type="ECO:0000313" key="2">
    <source>
        <dbReference type="Proteomes" id="UP000228934"/>
    </source>
</evidence>
<reference evidence="2" key="1">
    <citation type="journal article" date="2017" name="Nat. Commun.">
        <title>The North American bullfrog draft genome provides insight into hormonal regulation of long noncoding RNA.</title>
        <authorList>
            <person name="Hammond S.A."/>
            <person name="Warren R.L."/>
            <person name="Vandervalk B.P."/>
            <person name="Kucuk E."/>
            <person name="Khan H."/>
            <person name="Gibb E.A."/>
            <person name="Pandoh P."/>
            <person name="Kirk H."/>
            <person name="Zhao Y."/>
            <person name="Jones M."/>
            <person name="Mungall A.J."/>
            <person name="Coope R."/>
            <person name="Pleasance S."/>
            <person name="Moore R.A."/>
            <person name="Holt R.A."/>
            <person name="Round J.M."/>
            <person name="Ohora S."/>
            <person name="Walle B.V."/>
            <person name="Veldhoen N."/>
            <person name="Helbing C.C."/>
            <person name="Birol I."/>
        </authorList>
    </citation>
    <scope>NUCLEOTIDE SEQUENCE [LARGE SCALE GENOMIC DNA]</scope>
</reference>
<accession>A0A2G9SDR2</accession>
<evidence type="ECO:0000313" key="1">
    <source>
        <dbReference type="EMBL" id="PIO38267.1"/>
    </source>
</evidence>